<feature type="compositionally biased region" description="Polar residues" evidence="2">
    <location>
        <begin position="258"/>
        <end position="270"/>
    </location>
</feature>
<dbReference type="KEGG" id="cvn:111099855"/>
<evidence type="ECO:0000256" key="1">
    <source>
        <dbReference type="SAM" id="Coils"/>
    </source>
</evidence>
<evidence type="ECO:0000256" key="2">
    <source>
        <dbReference type="SAM" id="MobiDB-lite"/>
    </source>
</evidence>
<keyword evidence="1" id="KW-0175">Coiled coil</keyword>
<feature type="coiled-coil region" evidence="1">
    <location>
        <begin position="215"/>
        <end position="249"/>
    </location>
</feature>
<evidence type="ECO:0000313" key="3">
    <source>
        <dbReference type="Proteomes" id="UP000694844"/>
    </source>
</evidence>
<name>A0A8B8A7A1_CRAVI</name>
<dbReference type="Proteomes" id="UP000694844">
    <property type="component" value="Chromosome 6"/>
</dbReference>
<dbReference type="GeneID" id="111099855"/>
<organism evidence="3 4">
    <name type="scientific">Crassostrea virginica</name>
    <name type="common">Eastern oyster</name>
    <dbReference type="NCBI Taxonomy" id="6565"/>
    <lineage>
        <taxon>Eukaryota</taxon>
        <taxon>Metazoa</taxon>
        <taxon>Spiralia</taxon>
        <taxon>Lophotrochozoa</taxon>
        <taxon>Mollusca</taxon>
        <taxon>Bivalvia</taxon>
        <taxon>Autobranchia</taxon>
        <taxon>Pteriomorphia</taxon>
        <taxon>Ostreida</taxon>
        <taxon>Ostreoidea</taxon>
        <taxon>Ostreidae</taxon>
        <taxon>Crassostrea</taxon>
    </lineage>
</organism>
<proteinExistence type="predicted"/>
<gene>
    <name evidence="4" type="primary">LOC111099855</name>
</gene>
<feature type="region of interest" description="Disordered" evidence="2">
    <location>
        <begin position="253"/>
        <end position="278"/>
    </location>
</feature>
<reference evidence="4" key="1">
    <citation type="submission" date="2025-08" db="UniProtKB">
        <authorList>
            <consortium name="RefSeq"/>
        </authorList>
    </citation>
    <scope>IDENTIFICATION</scope>
    <source>
        <tissue evidence="4">Whole sample</tissue>
    </source>
</reference>
<dbReference type="OrthoDB" id="5985813at2759"/>
<evidence type="ECO:0000313" key="4">
    <source>
        <dbReference type="RefSeq" id="XP_022287035.1"/>
    </source>
</evidence>
<protein>
    <submittedName>
        <fullName evidence="4">Uncharacterized protein LOC111099855</fullName>
    </submittedName>
</protein>
<accession>A0A8B8A7A1</accession>
<dbReference type="AlphaFoldDB" id="A0A8B8A7A1"/>
<dbReference type="RefSeq" id="XP_022287035.1">
    <property type="nucleotide sequence ID" value="XM_022431327.1"/>
</dbReference>
<keyword evidence="3" id="KW-1185">Reference proteome</keyword>
<sequence length="278" mass="32188">MDKCLWSLRQIEGACKTYFISLRDSERRKEKGKDKEHAVNSRLLSRRRERAARLKKTIRGVKEEALHGISRDKLLKVMESEYLSSEESDLDEDGNSFFKVRRLRWQRDTFRELKDHLEYVHRDQLTPQYQAQLKKREVVERFSSRGAPEDCPKFVRRNKQPVLCLLLIRIRATPLSSLGTPVSRQSCRTHPAASGSVDNMLRMVLRNQKTIQAHVAELQKEINITHIKLDAANRRIVRQEALLKEMATAVTRNGADLSPSTTSQDNTARNANIKKPFV</sequence>